<accession>A0A5P9K1Z5</accession>
<keyword evidence="1" id="KW-0175">Coiled coil</keyword>
<evidence type="ECO:0000313" key="3">
    <source>
        <dbReference type="Proteomes" id="UP000325614"/>
    </source>
</evidence>
<organism evidence="2 3">
    <name type="scientific">Microvirga thermotolerans</name>
    <dbReference type="NCBI Taxonomy" id="2651334"/>
    <lineage>
        <taxon>Bacteria</taxon>
        <taxon>Pseudomonadati</taxon>
        <taxon>Pseudomonadota</taxon>
        <taxon>Alphaproteobacteria</taxon>
        <taxon>Hyphomicrobiales</taxon>
        <taxon>Methylobacteriaceae</taxon>
        <taxon>Microvirga</taxon>
    </lineage>
</organism>
<protein>
    <recommendedName>
        <fullName evidence="4">Flagellar FliJ protein</fullName>
    </recommendedName>
</protein>
<feature type="coiled-coil region" evidence="1">
    <location>
        <begin position="61"/>
        <end position="113"/>
    </location>
</feature>
<gene>
    <name evidence="2" type="ORF">GDR74_16285</name>
</gene>
<proteinExistence type="predicted"/>
<evidence type="ECO:0000256" key="1">
    <source>
        <dbReference type="SAM" id="Coils"/>
    </source>
</evidence>
<keyword evidence="3" id="KW-1185">Reference proteome</keyword>
<dbReference type="AlphaFoldDB" id="A0A5P9K1Z5"/>
<evidence type="ECO:0008006" key="4">
    <source>
        <dbReference type="Google" id="ProtNLM"/>
    </source>
</evidence>
<dbReference type="Proteomes" id="UP000325614">
    <property type="component" value="Chromosome"/>
</dbReference>
<dbReference type="EMBL" id="CP045423">
    <property type="protein sequence ID" value="QFU17645.1"/>
    <property type="molecule type" value="Genomic_DNA"/>
</dbReference>
<sequence length="132" mass="15592">MEHRLDKTKRLLKLQRQLHDIEKWKLARLQQKAVELQEAQSSLIGILNDDETLYGLFLEARAKRLQQLAAEEAQVKELQERQSEIALDRGKKVKRMERAVDRLRIEHRRDAERGDYLRLLDVLTARKDASLP</sequence>
<dbReference type="KEGG" id="mico:GDR74_16285"/>
<name>A0A5P9K1Z5_9HYPH</name>
<dbReference type="RefSeq" id="WP_152587279.1">
    <property type="nucleotide sequence ID" value="NZ_CP045423.1"/>
</dbReference>
<evidence type="ECO:0000313" key="2">
    <source>
        <dbReference type="EMBL" id="QFU17645.1"/>
    </source>
</evidence>
<reference evidence="2 3" key="1">
    <citation type="submission" date="2019-10" db="EMBL/GenBank/DDBJ databases">
        <title>Isolation, Identification of Microvirga thermotolerans HR1, a novel thermophilic bacterium and Comparative Genomics of the genus Microvirga.</title>
        <authorList>
            <person name="Li J."/>
            <person name="Zhang W."/>
            <person name="Lin M."/>
            <person name="Wang J."/>
        </authorList>
    </citation>
    <scope>NUCLEOTIDE SEQUENCE [LARGE SCALE GENOMIC DNA]</scope>
    <source>
        <strain evidence="2 3">HR1</strain>
    </source>
</reference>